<keyword evidence="4" id="KW-1185">Reference proteome</keyword>
<dbReference type="InterPro" id="IPR017106">
    <property type="entry name" value="Coatomer_gsu"/>
</dbReference>
<evidence type="ECO:0000313" key="3">
    <source>
        <dbReference type="EMBL" id="KGL85715.1"/>
    </source>
</evidence>
<organism evidence="3 4">
    <name type="scientific">Tinamus guttatus</name>
    <name type="common">White-throated tinamou</name>
    <dbReference type="NCBI Taxonomy" id="94827"/>
    <lineage>
        <taxon>Eukaryota</taxon>
        <taxon>Metazoa</taxon>
        <taxon>Chordata</taxon>
        <taxon>Craniata</taxon>
        <taxon>Vertebrata</taxon>
        <taxon>Euteleostomi</taxon>
        <taxon>Archelosauria</taxon>
        <taxon>Archosauria</taxon>
        <taxon>Dinosauria</taxon>
        <taxon>Saurischia</taxon>
        <taxon>Theropoda</taxon>
        <taxon>Coelurosauria</taxon>
        <taxon>Aves</taxon>
        <taxon>Palaeognathae</taxon>
        <taxon>Tinamiformes</taxon>
        <taxon>Tinamidae</taxon>
        <taxon>Tinamus</taxon>
    </lineage>
</organism>
<evidence type="ECO:0000313" key="4">
    <source>
        <dbReference type="Proteomes" id="UP000053641"/>
    </source>
</evidence>
<dbReference type="InterPro" id="IPR037067">
    <property type="entry name" value="Coatomer_gsu_app_sf"/>
</dbReference>
<dbReference type="EMBL" id="KL960863">
    <property type="protein sequence ID" value="KGL85715.1"/>
    <property type="molecule type" value="Genomic_DNA"/>
</dbReference>
<dbReference type="Gene3D" id="2.60.40.1480">
    <property type="entry name" value="Coatomer, gamma subunit, appendage domain"/>
    <property type="match status" value="1"/>
</dbReference>
<feature type="non-terminal residue" evidence="3">
    <location>
        <position position="1"/>
    </location>
</feature>
<gene>
    <name evidence="3" type="ORF">N309_00140</name>
</gene>
<dbReference type="Pfam" id="PF08752">
    <property type="entry name" value="COP-gamma_platf"/>
    <property type="match status" value="1"/>
</dbReference>
<dbReference type="Proteomes" id="UP000053641">
    <property type="component" value="Unassembled WGS sequence"/>
</dbReference>
<dbReference type="GO" id="GO:0006886">
    <property type="term" value="P:intracellular protein transport"/>
    <property type="evidence" value="ECO:0007669"/>
    <property type="project" value="InterPro"/>
</dbReference>
<dbReference type="SUPFAM" id="SSF49348">
    <property type="entry name" value="Clathrin adaptor appendage domain"/>
    <property type="match status" value="1"/>
</dbReference>
<evidence type="ECO:0000256" key="1">
    <source>
        <dbReference type="ARBA" id="ARBA00004184"/>
    </source>
</evidence>
<evidence type="ECO:0000259" key="2">
    <source>
        <dbReference type="Pfam" id="PF08752"/>
    </source>
</evidence>
<dbReference type="InterPro" id="IPR013040">
    <property type="entry name" value="Coatomer_gsu_app_Ig-like_dom"/>
</dbReference>
<dbReference type="GO" id="GO:0006891">
    <property type="term" value="P:intra-Golgi vesicle-mediated transport"/>
    <property type="evidence" value="ECO:0007669"/>
    <property type="project" value="TreeGrafter"/>
</dbReference>
<dbReference type="GO" id="GO:0030126">
    <property type="term" value="C:COPI vesicle coat"/>
    <property type="evidence" value="ECO:0007669"/>
    <property type="project" value="InterPro"/>
</dbReference>
<protein>
    <submittedName>
        <fullName evidence="3">Coatomer subunit gamma-1</fullName>
    </submittedName>
</protein>
<dbReference type="GO" id="GO:0009306">
    <property type="term" value="P:protein secretion"/>
    <property type="evidence" value="ECO:0007669"/>
    <property type="project" value="TreeGrafter"/>
</dbReference>
<dbReference type="GO" id="GO:0005793">
    <property type="term" value="C:endoplasmic reticulum-Golgi intermediate compartment"/>
    <property type="evidence" value="ECO:0007669"/>
    <property type="project" value="TreeGrafter"/>
</dbReference>
<dbReference type="GO" id="GO:0072384">
    <property type="term" value="P:organelle transport along microtubule"/>
    <property type="evidence" value="ECO:0007669"/>
    <property type="project" value="TreeGrafter"/>
</dbReference>
<sequence>GLAVSIPGLERALHQYTLEPSEKPFDLKSVPLATAPITEQRAETTPIAVVKQPEKVAATRQEIFQEQLGAIPEFRGLGPLFKSSPEPVALTELETEYVVRCTKHTFVSHMVFQ</sequence>
<dbReference type="GO" id="GO:0006888">
    <property type="term" value="P:endoplasmic reticulum to Golgi vesicle-mediated transport"/>
    <property type="evidence" value="ECO:0007669"/>
    <property type="project" value="TreeGrafter"/>
</dbReference>
<accession>A0A099ZY08</accession>
<dbReference type="AlphaFoldDB" id="A0A099ZY08"/>
<feature type="non-terminal residue" evidence="3">
    <location>
        <position position="113"/>
    </location>
</feature>
<dbReference type="PANTHER" id="PTHR10261">
    <property type="entry name" value="COATOMER SUBUNIT GAMMA"/>
    <property type="match status" value="1"/>
</dbReference>
<dbReference type="GO" id="GO:0005783">
    <property type="term" value="C:endoplasmic reticulum"/>
    <property type="evidence" value="ECO:0007669"/>
    <property type="project" value="TreeGrafter"/>
</dbReference>
<dbReference type="PANTHER" id="PTHR10261:SF3">
    <property type="entry name" value="COATOMER SUBUNIT GAMMA-1"/>
    <property type="match status" value="1"/>
</dbReference>
<proteinExistence type="predicted"/>
<dbReference type="GO" id="GO:0005198">
    <property type="term" value="F:structural molecule activity"/>
    <property type="evidence" value="ECO:0007669"/>
    <property type="project" value="InterPro"/>
</dbReference>
<comment type="subcellular location">
    <subcellularLocation>
        <location evidence="1">Endomembrane system</location>
        <topology evidence="1">Peripheral membrane protein</topology>
    </subcellularLocation>
</comment>
<dbReference type="InterPro" id="IPR013041">
    <property type="entry name" value="Clathrin_app_Ig-like_sf"/>
</dbReference>
<dbReference type="GO" id="GO:0000139">
    <property type="term" value="C:Golgi membrane"/>
    <property type="evidence" value="ECO:0007669"/>
    <property type="project" value="TreeGrafter"/>
</dbReference>
<reference evidence="3 4" key="1">
    <citation type="submission" date="2014-06" db="EMBL/GenBank/DDBJ databases">
        <title>Genome evolution of avian class.</title>
        <authorList>
            <person name="Zhang G."/>
            <person name="Li C."/>
        </authorList>
    </citation>
    <scope>NUCLEOTIDE SEQUENCE [LARGE SCALE GENOMIC DNA]</scope>
    <source>
        <strain evidence="3">BGI_N309</strain>
    </source>
</reference>
<feature type="domain" description="Coatomer gamma subunit appendage Ig-like subdomain" evidence="2">
    <location>
        <begin position="63"/>
        <end position="113"/>
    </location>
</feature>
<name>A0A099ZY08_TINGU</name>
<dbReference type="STRING" id="94827.A0A099ZY08"/>